<keyword evidence="6" id="KW-0677">Repeat</keyword>
<keyword evidence="13" id="KW-1185">Reference proteome</keyword>
<dbReference type="RefSeq" id="WP_103705553.1">
    <property type="nucleotide sequence ID" value="NZ_PQGA01000009.1"/>
</dbReference>
<keyword evidence="2" id="KW-1003">Cell membrane</keyword>
<dbReference type="Proteomes" id="UP000237381">
    <property type="component" value="Unassembled WGS sequence"/>
</dbReference>
<dbReference type="SUPFAM" id="SSF46626">
    <property type="entry name" value="Cytochrome c"/>
    <property type="match status" value="3"/>
</dbReference>
<protein>
    <submittedName>
        <fullName evidence="12">Mono/diheme cytochrome c family protein</fullName>
    </submittedName>
</protein>
<evidence type="ECO:0000256" key="6">
    <source>
        <dbReference type="ARBA" id="ARBA00022737"/>
    </source>
</evidence>
<dbReference type="Gene3D" id="1.10.760.10">
    <property type="entry name" value="Cytochrome c-like domain"/>
    <property type="match status" value="3"/>
</dbReference>
<evidence type="ECO:0000259" key="11">
    <source>
        <dbReference type="PROSITE" id="PS51007"/>
    </source>
</evidence>
<dbReference type="InterPro" id="IPR014353">
    <property type="entry name" value="Membr-bd_ADH_cyt_c"/>
</dbReference>
<feature type="domain" description="Cytochrome c" evidence="11">
    <location>
        <begin position="185"/>
        <end position="298"/>
    </location>
</feature>
<evidence type="ECO:0000256" key="9">
    <source>
        <dbReference type="PIRSR" id="PIRSR000018-50"/>
    </source>
</evidence>
<feature type="binding site" description="axial binding residue" evidence="10">
    <location>
        <position position="57"/>
    </location>
    <ligand>
        <name>heme c</name>
        <dbReference type="ChEBI" id="CHEBI:61717"/>
        <label>1</label>
    </ligand>
    <ligandPart>
        <name>Fe</name>
        <dbReference type="ChEBI" id="CHEBI:18248"/>
    </ligandPart>
</feature>
<evidence type="ECO:0000256" key="8">
    <source>
        <dbReference type="ARBA" id="ARBA00023136"/>
    </source>
</evidence>
<proteinExistence type="predicted"/>
<evidence type="ECO:0000256" key="10">
    <source>
        <dbReference type="PIRSR" id="PIRSR000018-51"/>
    </source>
</evidence>
<comment type="caution">
    <text evidence="12">The sequence shown here is derived from an EMBL/GenBank/DDBJ whole genome shotgun (WGS) entry which is preliminary data.</text>
</comment>
<dbReference type="PANTHER" id="PTHR35008:SF8">
    <property type="entry name" value="ALCOHOL DEHYDROGENASE CYTOCHROME C SUBUNIT"/>
    <property type="match status" value="1"/>
</dbReference>
<dbReference type="InterPro" id="IPR009056">
    <property type="entry name" value="Cyt_c-like_dom"/>
</dbReference>
<dbReference type="GO" id="GO:0005886">
    <property type="term" value="C:plasma membrane"/>
    <property type="evidence" value="ECO:0007669"/>
    <property type="project" value="UniProtKB-SubCell"/>
</dbReference>
<feature type="binding site" description="covalent" evidence="9">
    <location>
        <position position="339"/>
    </location>
    <ligand>
        <name>heme c</name>
        <dbReference type="ChEBI" id="CHEBI:61717"/>
        <label>3</label>
    </ligand>
</feature>
<evidence type="ECO:0000256" key="4">
    <source>
        <dbReference type="ARBA" id="ARBA00022723"/>
    </source>
</evidence>
<keyword evidence="3 9" id="KW-0349">Heme</keyword>
<dbReference type="GO" id="GO:0009055">
    <property type="term" value="F:electron transfer activity"/>
    <property type="evidence" value="ECO:0007669"/>
    <property type="project" value="InterPro"/>
</dbReference>
<evidence type="ECO:0000256" key="3">
    <source>
        <dbReference type="ARBA" id="ARBA00022617"/>
    </source>
</evidence>
<dbReference type="EMBL" id="PQGA01000009">
    <property type="protein sequence ID" value="POR50216.1"/>
    <property type="molecule type" value="Genomic_DNA"/>
</dbReference>
<keyword evidence="4 10" id="KW-0479">Metal-binding</keyword>
<keyword evidence="7 10" id="KW-0408">Iron</keyword>
<sequence length="438" mass="46208">MRKLSVAIAAAVVVVGGLWAGSMTKPALTIDAQAMTAPGNAAHGEYLARAGDCMACHTAKGGAPFAGGVPLATPLGAVYSTNITPDKSHGIGNWSFEDFALAMREGVTPDGRRLYPAMPYTAYAKVSDGDLRDLYAYFTTRVNAAPVANEPADIPWPLNARWPLAYWNRLFHDDSRFKPDDAHSVEWNRGAYLVQGLAHCGTCHTPRGVGFQEVDLDGTSARYLSGARIDGSSPVNLRGDKGTGLGEWNEADIIALLKTGRTAHSAVTGPMGEVVEHSTQYLGDADLHAIAVYLKSLTPLSDDAAAPAYKADDGTLTSIMTGHANDIGARIYIDSCAACHRQNGEGAARVFPSLANNPSVLAAHPDSLIAVILAGSRLPSTASAPAPLAMPPFAWRYDDDEIAQLATFVRSAWGNDAGAVSAADVKRVRAQLGIEAKR</sequence>
<dbReference type="InterPro" id="IPR036909">
    <property type="entry name" value="Cyt_c-like_dom_sf"/>
</dbReference>
<dbReference type="GO" id="GO:0005506">
    <property type="term" value="F:iron ion binding"/>
    <property type="evidence" value="ECO:0007669"/>
    <property type="project" value="InterPro"/>
</dbReference>
<dbReference type="Pfam" id="PF00034">
    <property type="entry name" value="Cytochrom_C"/>
    <property type="match status" value="3"/>
</dbReference>
<feature type="binding site" description="covalent" evidence="9">
    <location>
        <position position="336"/>
    </location>
    <ligand>
        <name>heme c</name>
        <dbReference type="ChEBI" id="CHEBI:61717"/>
        <label>3</label>
    </ligand>
</feature>
<feature type="binding site" description="covalent" evidence="9">
    <location>
        <position position="56"/>
    </location>
    <ligand>
        <name>heme c</name>
        <dbReference type="ChEBI" id="CHEBI:61717"/>
        <label>1</label>
    </ligand>
</feature>
<keyword evidence="8" id="KW-0472">Membrane</keyword>
<feature type="domain" description="Cytochrome c" evidence="11">
    <location>
        <begin position="39"/>
        <end position="142"/>
    </location>
</feature>
<evidence type="ECO:0000256" key="5">
    <source>
        <dbReference type="ARBA" id="ARBA00022729"/>
    </source>
</evidence>
<dbReference type="PANTHER" id="PTHR35008">
    <property type="entry name" value="BLL4482 PROTEIN-RELATED"/>
    <property type="match status" value="1"/>
</dbReference>
<dbReference type="AlphaFoldDB" id="A0A2S4M666"/>
<feature type="domain" description="Cytochrome c" evidence="11">
    <location>
        <begin position="323"/>
        <end position="413"/>
    </location>
</feature>
<dbReference type="PIRSF" id="PIRSF000018">
    <property type="entry name" value="Mb_ADH_cyt_c"/>
    <property type="match status" value="1"/>
</dbReference>
<dbReference type="OrthoDB" id="9809720at2"/>
<organism evidence="12 13">
    <name type="scientific">Paraburkholderia eburnea</name>
    <dbReference type="NCBI Taxonomy" id="1189126"/>
    <lineage>
        <taxon>Bacteria</taxon>
        <taxon>Pseudomonadati</taxon>
        <taxon>Pseudomonadota</taxon>
        <taxon>Betaproteobacteria</taxon>
        <taxon>Burkholderiales</taxon>
        <taxon>Burkholderiaceae</taxon>
        <taxon>Paraburkholderia</taxon>
    </lineage>
</organism>
<evidence type="ECO:0000313" key="12">
    <source>
        <dbReference type="EMBL" id="POR50216.1"/>
    </source>
</evidence>
<feature type="binding site" description="covalent" evidence="9">
    <location>
        <position position="53"/>
    </location>
    <ligand>
        <name>heme c</name>
        <dbReference type="ChEBI" id="CHEBI:61717"/>
        <label>1</label>
    </ligand>
</feature>
<evidence type="ECO:0000256" key="1">
    <source>
        <dbReference type="ARBA" id="ARBA00004236"/>
    </source>
</evidence>
<keyword evidence="5" id="KW-0732">Signal</keyword>
<dbReference type="InterPro" id="IPR051459">
    <property type="entry name" value="Cytochrome_c-type_DH"/>
</dbReference>
<name>A0A2S4M666_9BURK</name>
<dbReference type="PROSITE" id="PS51007">
    <property type="entry name" value="CYTC"/>
    <property type="match status" value="3"/>
</dbReference>
<feature type="binding site" description="covalent" evidence="9">
    <location>
        <position position="203"/>
    </location>
    <ligand>
        <name>heme c</name>
        <dbReference type="ChEBI" id="CHEBI:61717"/>
        <label>2</label>
    </ligand>
</feature>
<dbReference type="GO" id="GO:0020037">
    <property type="term" value="F:heme binding"/>
    <property type="evidence" value="ECO:0007669"/>
    <property type="project" value="InterPro"/>
</dbReference>
<evidence type="ECO:0000256" key="2">
    <source>
        <dbReference type="ARBA" id="ARBA00022475"/>
    </source>
</evidence>
<reference evidence="12 13" key="1">
    <citation type="submission" date="2018-01" db="EMBL/GenBank/DDBJ databases">
        <title>Genomic Encyclopedia of Type Strains, Phase III (KMG-III): the genomes of soil and plant-associated and newly described type strains.</title>
        <authorList>
            <person name="Whitman W."/>
        </authorList>
    </citation>
    <scope>NUCLEOTIDE SEQUENCE [LARGE SCALE GENOMIC DNA]</scope>
    <source>
        <strain evidence="12 13">JCM 18070</strain>
    </source>
</reference>
<comment type="cofactor">
    <cofactor evidence="9">
        <name>heme c</name>
        <dbReference type="ChEBI" id="CHEBI:61717"/>
    </cofactor>
    <text evidence="9">Binds 3 heme c groups covalently per subunit.</text>
</comment>
<accession>A0A2S4M666</accession>
<gene>
    <name evidence="12" type="ORF">B0G62_109124</name>
</gene>
<evidence type="ECO:0000256" key="7">
    <source>
        <dbReference type="ARBA" id="ARBA00023004"/>
    </source>
</evidence>
<feature type="binding site" description="axial binding residue" evidence="10">
    <location>
        <position position="340"/>
    </location>
    <ligand>
        <name>heme c</name>
        <dbReference type="ChEBI" id="CHEBI:61717"/>
        <label>3</label>
    </ligand>
    <ligandPart>
        <name>Fe</name>
        <dbReference type="ChEBI" id="CHEBI:18248"/>
    </ligandPart>
</feature>
<comment type="subcellular location">
    <subcellularLocation>
        <location evidence="1">Cell membrane</location>
    </subcellularLocation>
</comment>
<evidence type="ECO:0000313" key="13">
    <source>
        <dbReference type="Proteomes" id="UP000237381"/>
    </source>
</evidence>
<feature type="binding site" description="covalent" evidence="9">
    <location>
        <position position="200"/>
    </location>
    <ligand>
        <name>heme c</name>
        <dbReference type="ChEBI" id="CHEBI:61717"/>
        <label>2</label>
    </ligand>
</feature>
<dbReference type="GO" id="GO:0016614">
    <property type="term" value="F:oxidoreductase activity, acting on CH-OH group of donors"/>
    <property type="evidence" value="ECO:0007669"/>
    <property type="project" value="InterPro"/>
</dbReference>
<feature type="binding site" description="axial binding residue" evidence="10">
    <location>
        <position position="204"/>
    </location>
    <ligand>
        <name>heme c</name>
        <dbReference type="ChEBI" id="CHEBI:61717"/>
        <label>2</label>
    </ligand>
    <ligandPart>
        <name>Fe</name>
        <dbReference type="ChEBI" id="CHEBI:18248"/>
    </ligandPart>
</feature>